<feature type="region of interest" description="Disordered" evidence="1">
    <location>
        <begin position="129"/>
        <end position="151"/>
    </location>
</feature>
<dbReference type="RefSeq" id="XP_015663206.1">
    <property type="nucleotide sequence ID" value="XM_015797686.1"/>
</dbReference>
<reference evidence="2 3" key="1">
    <citation type="submission" date="2015-07" db="EMBL/GenBank/DDBJ databases">
        <title>High-quality genome of monoxenous trypanosomatid Leptomonas pyrrhocoris.</title>
        <authorList>
            <person name="Flegontov P."/>
            <person name="Butenko A."/>
            <person name="Firsov S."/>
            <person name="Vlcek C."/>
            <person name="Logacheva M.D."/>
            <person name="Field M."/>
            <person name="Filatov D."/>
            <person name="Flegontova O."/>
            <person name="Gerasimov E."/>
            <person name="Jackson A.P."/>
            <person name="Kelly S."/>
            <person name="Opperdoes F."/>
            <person name="O'Reilly A."/>
            <person name="Votypka J."/>
            <person name="Yurchenko V."/>
            <person name="Lukes J."/>
        </authorList>
    </citation>
    <scope>NUCLEOTIDE SEQUENCE [LARGE SCALE GENOMIC DNA]</scope>
    <source>
        <strain evidence="2">H10</strain>
    </source>
</reference>
<proteinExistence type="predicted"/>
<dbReference type="OrthoDB" id="267566at2759"/>
<evidence type="ECO:0000313" key="3">
    <source>
        <dbReference type="Proteomes" id="UP000037923"/>
    </source>
</evidence>
<dbReference type="RefSeq" id="XP_015663204.1">
    <property type="nucleotide sequence ID" value="XM_015797684.1"/>
</dbReference>
<feature type="compositionally biased region" description="Basic and acidic residues" evidence="1">
    <location>
        <begin position="35"/>
        <end position="53"/>
    </location>
</feature>
<keyword evidence="3" id="KW-1185">Reference proteome</keyword>
<dbReference type="VEuPathDB" id="TriTrypDB:LpyrH10_02_2280"/>
<feature type="compositionally biased region" description="Low complexity" evidence="1">
    <location>
        <begin position="85"/>
        <end position="104"/>
    </location>
</feature>
<organism evidence="2 3">
    <name type="scientific">Leptomonas pyrrhocoris</name>
    <name type="common">Firebug parasite</name>
    <dbReference type="NCBI Taxonomy" id="157538"/>
    <lineage>
        <taxon>Eukaryota</taxon>
        <taxon>Discoba</taxon>
        <taxon>Euglenozoa</taxon>
        <taxon>Kinetoplastea</taxon>
        <taxon>Metakinetoplastina</taxon>
        <taxon>Trypanosomatida</taxon>
        <taxon>Trypanosomatidae</taxon>
        <taxon>Leishmaniinae</taxon>
        <taxon>Leptomonas</taxon>
    </lineage>
</organism>
<dbReference type="EMBL" id="LGTL01000002">
    <property type="protein sequence ID" value="KPA84765.1"/>
    <property type="molecule type" value="Genomic_DNA"/>
</dbReference>
<dbReference type="EMBL" id="LGTL01000002">
    <property type="protein sequence ID" value="KPA84767.1"/>
    <property type="molecule type" value="Genomic_DNA"/>
</dbReference>
<evidence type="ECO:0000313" key="2">
    <source>
        <dbReference type="EMBL" id="KPA84767.1"/>
    </source>
</evidence>
<accession>A0A0M9G8E6</accession>
<dbReference type="Proteomes" id="UP000037923">
    <property type="component" value="Unassembled WGS sequence"/>
</dbReference>
<protein>
    <submittedName>
        <fullName evidence="2">Uncharacterized protein</fullName>
    </submittedName>
</protein>
<feature type="region of interest" description="Disordered" evidence="1">
    <location>
        <begin position="24"/>
        <end position="107"/>
    </location>
</feature>
<dbReference type="GeneID" id="26901549"/>
<evidence type="ECO:0000256" key="1">
    <source>
        <dbReference type="SAM" id="MobiDB-lite"/>
    </source>
</evidence>
<comment type="caution">
    <text evidence="2">The sequence shown here is derived from an EMBL/GenBank/DDBJ whole genome shotgun (WGS) entry which is preliminary data.</text>
</comment>
<dbReference type="OMA" id="CEEAMCE"/>
<sequence length="151" mass="16740">MAKKHRVKRQKYVDHLLVLEKKRDVYLAKRRAPKRSREARNDEEATMEGRELTEPTALKKRRTESTAAEQNASDEEEHRAPPRASPAASAKATESAAPIAAAAGKSEEKKAFFTTQPFAELVKASAAVEKSELGSAAKAVTAKKSLKRRHY</sequence>
<dbReference type="EMBL" id="LGTL01000002">
    <property type="protein sequence ID" value="KPA84766.1"/>
    <property type="molecule type" value="Genomic_DNA"/>
</dbReference>
<gene>
    <name evidence="2" type="ORF">ABB37_01254</name>
</gene>
<name>A0A0M9G8E6_LEPPY</name>
<dbReference type="AlphaFoldDB" id="A0A0M9G8E6"/>
<dbReference type="RefSeq" id="XP_015663205.1">
    <property type="nucleotide sequence ID" value="XM_015797685.1"/>
</dbReference>